<evidence type="ECO:0000313" key="2">
    <source>
        <dbReference type="EMBL" id="SMR02279.1"/>
    </source>
</evidence>
<dbReference type="EMBL" id="LT853882">
    <property type="protein sequence ID" value="SMR00275.1"/>
    <property type="molecule type" value="Genomic_DNA"/>
</dbReference>
<reference evidence="1 3" key="2">
    <citation type="submission" date="2017-05" db="EMBL/GenBank/DDBJ databases">
        <authorList>
            <person name="Blom J."/>
        </authorList>
    </citation>
    <scope>NUCLEOTIDE SEQUENCE [LARGE SCALE GENOMIC DNA]</scope>
    <source>
        <strain evidence="1">PD885</strain>
    </source>
</reference>
<reference evidence="2 4" key="1">
    <citation type="submission" date="2017-05" db="EMBL/GenBank/DDBJ databases">
        <authorList>
            <person name="Song R."/>
            <person name="Chenine A.L."/>
            <person name="Ruprecht R.M."/>
        </authorList>
    </citation>
    <scope>NUCLEOTIDE SEQUENCE [LARGE SCALE GENOMIC DNA]</scope>
    <source>
        <strain evidence="2">PD5205</strain>
    </source>
</reference>
<gene>
    <name evidence="2" type="ORF">PD5205_00960</name>
    <name evidence="1" type="ORF">PD885_03053</name>
</gene>
<dbReference type="AlphaFoldDB" id="A0A1Y6GYK1"/>
<evidence type="ECO:0000313" key="3">
    <source>
        <dbReference type="Proteomes" id="UP000195877"/>
    </source>
</evidence>
<organism evidence="2 4">
    <name type="scientific">Xanthomonas fragariae</name>
    <dbReference type="NCBI Taxonomy" id="48664"/>
    <lineage>
        <taxon>Bacteria</taxon>
        <taxon>Pseudomonadati</taxon>
        <taxon>Pseudomonadota</taxon>
        <taxon>Gammaproteobacteria</taxon>
        <taxon>Lysobacterales</taxon>
        <taxon>Lysobacteraceae</taxon>
        <taxon>Xanthomonas</taxon>
    </lineage>
</organism>
<name>A0A1Y6GYK1_9XANT</name>
<evidence type="ECO:0000313" key="1">
    <source>
        <dbReference type="EMBL" id="SMR00275.1"/>
    </source>
</evidence>
<dbReference type="Proteomes" id="UP000195877">
    <property type="component" value="Chromosome 1"/>
</dbReference>
<accession>A0A1Y6GYK1</accession>
<evidence type="ECO:0000313" key="4">
    <source>
        <dbReference type="Proteomes" id="UP000195953"/>
    </source>
</evidence>
<sequence length="93" mass="9933">MASVTAAAPRDATSAVKTFGFQGVQIVPFAAPLQIPCCLISSCAGIRKRWWYPTSRGTLNRSAWAMPATTGSDHSYKATPSLGSLLHAQELPR</sequence>
<keyword evidence="3" id="KW-1185">Reference proteome</keyword>
<proteinExistence type="predicted"/>
<dbReference type="EMBL" id="LT853885">
    <property type="protein sequence ID" value="SMR02279.1"/>
    <property type="molecule type" value="Genomic_DNA"/>
</dbReference>
<dbReference type="Proteomes" id="UP000195953">
    <property type="component" value="Chromosome 1"/>
</dbReference>
<protein>
    <submittedName>
        <fullName evidence="2">Uncharacterized protein</fullName>
    </submittedName>
</protein>